<dbReference type="VEuPathDB" id="VectorBase:AATE019905"/>
<feature type="region of interest" description="Disordered" evidence="1">
    <location>
        <begin position="108"/>
        <end position="137"/>
    </location>
</feature>
<protein>
    <submittedName>
        <fullName evidence="2">Uncharacterized protein</fullName>
    </submittedName>
</protein>
<evidence type="ECO:0000313" key="2">
    <source>
        <dbReference type="EnsemblMetazoa" id="AATE019905-PA.1"/>
    </source>
</evidence>
<feature type="compositionally biased region" description="Polar residues" evidence="1">
    <location>
        <begin position="1"/>
        <end position="11"/>
    </location>
</feature>
<sequence length="137" mass="14710">MAKAGTSQVLSPSFGMALSPGEIHHHRSSKLPQQRSNSLQGAQSHAVKYLSQSESECSLLIAAGCFPGNLPLHSLESRAFARPHGRSKWNGLQRSQSRPAVLCLQSQLSSPSLPAGRQRDACPLHLHRPPTAKSDTA</sequence>
<organism evidence="2">
    <name type="scientific">Anopheles atroparvus</name>
    <name type="common">European mosquito</name>
    <dbReference type="NCBI Taxonomy" id="41427"/>
    <lineage>
        <taxon>Eukaryota</taxon>
        <taxon>Metazoa</taxon>
        <taxon>Ecdysozoa</taxon>
        <taxon>Arthropoda</taxon>
        <taxon>Hexapoda</taxon>
        <taxon>Insecta</taxon>
        <taxon>Pterygota</taxon>
        <taxon>Neoptera</taxon>
        <taxon>Endopterygota</taxon>
        <taxon>Diptera</taxon>
        <taxon>Nematocera</taxon>
        <taxon>Culicoidea</taxon>
        <taxon>Culicidae</taxon>
        <taxon>Anophelinae</taxon>
        <taxon>Anopheles</taxon>
    </lineage>
</organism>
<feature type="region of interest" description="Disordered" evidence="1">
    <location>
        <begin position="1"/>
        <end position="45"/>
    </location>
</feature>
<feature type="compositionally biased region" description="Polar residues" evidence="1">
    <location>
        <begin position="30"/>
        <end position="43"/>
    </location>
</feature>
<evidence type="ECO:0000256" key="1">
    <source>
        <dbReference type="SAM" id="MobiDB-lite"/>
    </source>
</evidence>
<accession>A0A182JKS0</accession>
<dbReference type="EnsemblMetazoa" id="AATE019905-RA">
    <property type="protein sequence ID" value="AATE019905-PA.1"/>
    <property type="gene ID" value="AATE019905"/>
</dbReference>
<name>A0A182JKS0_ANOAO</name>
<proteinExistence type="predicted"/>
<dbReference type="AlphaFoldDB" id="A0A182JKS0"/>
<reference evidence="2" key="1">
    <citation type="submission" date="2022-08" db="UniProtKB">
        <authorList>
            <consortium name="EnsemblMetazoa"/>
        </authorList>
    </citation>
    <scope>IDENTIFICATION</scope>
    <source>
        <strain evidence="2">EBRO</strain>
    </source>
</reference>